<sequence length="141" mass="16915">MKGGRRIRVKSEALRKIRTNLRRLFYTALGSQSYRPMDLAELQSPLGNQSPKVHFSICSCYRCGSFEKDAVFFSREIYIPMYYPPVDVKTWLPETYWLCPECYKREMDDFNYYKDKKYYFFHKDGTFASLEELGIEKLEDY</sequence>
<proteinExistence type="predicted"/>
<protein>
    <submittedName>
        <fullName evidence="1">Uncharacterized protein</fullName>
    </submittedName>
</protein>
<dbReference type="AlphaFoldDB" id="A0A0F9QQE3"/>
<gene>
    <name evidence="1" type="ORF">LCGC14_0690840</name>
</gene>
<dbReference type="EMBL" id="LAZR01001437">
    <property type="protein sequence ID" value="KKN44674.1"/>
    <property type="molecule type" value="Genomic_DNA"/>
</dbReference>
<accession>A0A0F9QQE3</accession>
<evidence type="ECO:0000313" key="1">
    <source>
        <dbReference type="EMBL" id="KKN44674.1"/>
    </source>
</evidence>
<comment type="caution">
    <text evidence="1">The sequence shown here is derived from an EMBL/GenBank/DDBJ whole genome shotgun (WGS) entry which is preliminary data.</text>
</comment>
<reference evidence="1" key="1">
    <citation type="journal article" date="2015" name="Nature">
        <title>Complex archaea that bridge the gap between prokaryotes and eukaryotes.</title>
        <authorList>
            <person name="Spang A."/>
            <person name="Saw J.H."/>
            <person name="Jorgensen S.L."/>
            <person name="Zaremba-Niedzwiedzka K."/>
            <person name="Martijn J."/>
            <person name="Lind A.E."/>
            <person name="van Eijk R."/>
            <person name="Schleper C."/>
            <person name="Guy L."/>
            <person name="Ettema T.J."/>
        </authorList>
    </citation>
    <scope>NUCLEOTIDE SEQUENCE</scope>
</reference>
<name>A0A0F9QQE3_9ZZZZ</name>
<organism evidence="1">
    <name type="scientific">marine sediment metagenome</name>
    <dbReference type="NCBI Taxonomy" id="412755"/>
    <lineage>
        <taxon>unclassified sequences</taxon>
        <taxon>metagenomes</taxon>
        <taxon>ecological metagenomes</taxon>
    </lineage>
</organism>